<feature type="compositionally biased region" description="Pro residues" evidence="1">
    <location>
        <begin position="56"/>
        <end position="69"/>
    </location>
</feature>
<gene>
    <name evidence="2" type="ORF">NLI96_g7590</name>
</gene>
<name>A0AAD5V3N6_9APHY</name>
<dbReference type="Proteomes" id="UP001212997">
    <property type="component" value="Unassembled WGS sequence"/>
</dbReference>
<evidence type="ECO:0000256" key="1">
    <source>
        <dbReference type="SAM" id="MobiDB-lite"/>
    </source>
</evidence>
<dbReference type="AlphaFoldDB" id="A0AAD5V3N6"/>
<keyword evidence="3" id="KW-1185">Reference proteome</keyword>
<feature type="compositionally biased region" description="Low complexity" evidence="1">
    <location>
        <begin position="33"/>
        <end position="48"/>
    </location>
</feature>
<organism evidence="2 3">
    <name type="scientific">Meripilus lineatus</name>
    <dbReference type="NCBI Taxonomy" id="2056292"/>
    <lineage>
        <taxon>Eukaryota</taxon>
        <taxon>Fungi</taxon>
        <taxon>Dikarya</taxon>
        <taxon>Basidiomycota</taxon>
        <taxon>Agaricomycotina</taxon>
        <taxon>Agaricomycetes</taxon>
        <taxon>Polyporales</taxon>
        <taxon>Meripilaceae</taxon>
        <taxon>Meripilus</taxon>
    </lineage>
</organism>
<feature type="region of interest" description="Disordered" evidence="1">
    <location>
        <begin position="1"/>
        <end position="72"/>
    </location>
</feature>
<sequence>MEPSQDLGQENMLPRRTLAESHVPSLFPPSPIPSHLSSPDASLLAPSSNTDWLSLPVPPPPPPPPPPDVPHFAPNLLYYAPGPAGQHFR</sequence>
<reference evidence="2" key="1">
    <citation type="submission" date="2022-07" db="EMBL/GenBank/DDBJ databases">
        <title>Genome Sequence of Physisporinus lineatus.</title>
        <authorList>
            <person name="Buettner E."/>
        </authorList>
    </citation>
    <scope>NUCLEOTIDE SEQUENCE</scope>
    <source>
        <strain evidence="2">VT162</strain>
    </source>
</reference>
<accession>A0AAD5V3N6</accession>
<dbReference type="EMBL" id="JANAWD010000316">
    <property type="protein sequence ID" value="KAJ3481532.1"/>
    <property type="molecule type" value="Genomic_DNA"/>
</dbReference>
<evidence type="ECO:0000313" key="3">
    <source>
        <dbReference type="Proteomes" id="UP001212997"/>
    </source>
</evidence>
<protein>
    <submittedName>
        <fullName evidence="2">Uncharacterized protein</fullName>
    </submittedName>
</protein>
<evidence type="ECO:0000313" key="2">
    <source>
        <dbReference type="EMBL" id="KAJ3481532.1"/>
    </source>
</evidence>
<comment type="caution">
    <text evidence="2">The sequence shown here is derived from an EMBL/GenBank/DDBJ whole genome shotgun (WGS) entry which is preliminary data.</text>
</comment>
<proteinExistence type="predicted"/>